<evidence type="ECO:0000313" key="2">
    <source>
        <dbReference type="Proteomes" id="UP000593568"/>
    </source>
</evidence>
<protein>
    <submittedName>
        <fullName evidence="1">Uncharacterized protein</fullName>
    </submittedName>
</protein>
<keyword evidence="2" id="KW-1185">Reference proteome</keyword>
<accession>A0A7J9DVN2</accession>
<sequence length="22" mass="2613">MVNLGITVIRKIRQITRTEGQW</sequence>
<organism evidence="1 2">
    <name type="scientific">Gossypium trilobum</name>
    <dbReference type="NCBI Taxonomy" id="34281"/>
    <lineage>
        <taxon>Eukaryota</taxon>
        <taxon>Viridiplantae</taxon>
        <taxon>Streptophyta</taxon>
        <taxon>Embryophyta</taxon>
        <taxon>Tracheophyta</taxon>
        <taxon>Spermatophyta</taxon>
        <taxon>Magnoliopsida</taxon>
        <taxon>eudicotyledons</taxon>
        <taxon>Gunneridae</taxon>
        <taxon>Pentapetalae</taxon>
        <taxon>rosids</taxon>
        <taxon>malvids</taxon>
        <taxon>Malvales</taxon>
        <taxon>Malvaceae</taxon>
        <taxon>Malvoideae</taxon>
        <taxon>Gossypium</taxon>
    </lineage>
</organism>
<reference evidence="1 2" key="1">
    <citation type="journal article" date="2019" name="Genome Biol. Evol.">
        <title>Insights into the evolution of the New World diploid cottons (Gossypium, subgenus Houzingenia) based on genome sequencing.</title>
        <authorList>
            <person name="Grover C.E."/>
            <person name="Arick M.A. 2nd"/>
            <person name="Thrash A."/>
            <person name="Conover J.L."/>
            <person name="Sanders W.S."/>
            <person name="Peterson D.G."/>
            <person name="Frelichowski J.E."/>
            <person name="Scheffler J.A."/>
            <person name="Scheffler B.E."/>
            <person name="Wendel J.F."/>
        </authorList>
    </citation>
    <scope>NUCLEOTIDE SEQUENCE [LARGE SCALE GENOMIC DNA]</scope>
    <source>
        <strain evidence="1">8</strain>
        <tissue evidence="1">Leaf</tissue>
    </source>
</reference>
<gene>
    <name evidence="1" type="ORF">Gotri_013761</name>
</gene>
<feature type="non-terminal residue" evidence="1">
    <location>
        <position position="22"/>
    </location>
</feature>
<dbReference type="EMBL" id="JABEZW010000004">
    <property type="protein sequence ID" value="MBA0764405.1"/>
    <property type="molecule type" value="Genomic_DNA"/>
</dbReference>
<evidence type="ECO:0000313" key="1">
    <source>
        <dbReference type="EMBL" id="MBA0764405.1"/>
    </source>
</evidence>
<name>A0A7J9DVN2_9ROSI</name>
<comment type="caution">
    <text evidence="1">The sequence shown here is derived from an EMBL/GenBank/DDBJ whole genome shotgun (WGS) entry which is preliminary data.</text>
</comment>
<dbReference type="AlphaFoldDB" id="A0A7J9DVN2"/>
<dbReference type="Proteomes" id="UP000593568">
    <property type="component" value="Unassembled WGS sequence"/>
</dbReference>
<proteinExistence type="predicted"/>